<proteinExistence type="predicted"/>
<name>A0A8J3U9U7_9ACTN</name>
<accession>A0A8J3U9U7</accession>
<organism evidence="1 2">
    <name type="scientific">Planotetraspora phitsanulokensis</name>
    <dbReference type="NCBI Taxonomy" id="575192"/>
    <lineage>
        <taxon>Bacteria</taxon>
        <taxon>Bacillati</taxon>
        <taxon>Actinomycetota</taxon>
        <taxon>Actinomycetes</taxon>
        <taxon>Streptosporangiales</taxon>
        <taxon>Streptosporangiaceae</taxon>
        <taxon>Planotetraspora</taxon>
    </lineage>
</organism>
<keyword evidence="2" id="KW-1185">Reference proteome</keyword>
<protein>
    <submittedName>
        <fullName evidence="1">Uncharacterized protein</fullName>
    </submittedName>
</protein>
<evidence type="ECO:0000313" key="2">
    <source>
        <dbReference type="Proteomes" id="UP000622547"/>
    </source>
</evidence>
<reference evidence="1 2" key="1">
    <citation type="submission" date="2021-01" db="EMBL/GenBank/DDBJ databases">
        <title>Whole genome shotgun sequence of Planotetraspora phitsanulokensis NBRC 104273.</title>
        <authorList>
            <person name="Komaki H."/>
            <person name="Tamura T."/>
        </authorList>
    </citation>
    <scope>NUCLEOTIDE SEQUENCE [LARGE SCALE GENOMIC DNA]</scope>
    <source>
        <strain evidence="1 2">NBRC 104273</strain>
    </source>
</reference>
<comment type="caution">
    <text evidence="1">The sequence shown here is derived from an EMBL/GenBank/DDBJ whole genome shotgun (WGS) entry which is preliminary data.</text>
</comment>
<evidence type="ECO:0000313" key="1">
    <source>
        <dbReference type="EMBL" id="GII40945.1"/>
    </source>
</evidence>
<dbReference type="AlphaFoldDB" id="A0A8J3U9U7"/>
<gene>
    <name evidence="1" type="ORF">Pph01_59480</name>
</gene>
<sequence length="71" mass="7750">MSDNGGGRPQTETDIRGWLAQVRMLSAHVGEPAKTLHTEEVTGSIPVSPTTFLQFRGRFPGRGKRPFASPE</sequence>
<dbReference type="Proteomes" id="UP000622547">
    <property type="component" value="Unassembled WGS sequence"/>
</dbReference>
<dbReference type="EMBL" id="BOOP01000029">
    <property type="protein sequence ID" value="GII40945.1"/>
    <property type="molecule type" value="Genomic_DNA"/>
</dbReference>